<evidence type="ECO:0000256" key="7">
    <source>
        <dbReference type="ARBA" id="ARBA00022857"/>
    </source>
</evidence>
<dbReference type="InterPro" id="IPR047109">
    <property type="entry name" value="CAD-like"/>
</dbReference>
<comment type="catalytic activity">
    <reaction evidence="10">
        <text>a primary alcohol + NADP(+) = an aldehyde + NADPH + H(+)</text>
        <dbReference type="Rhea" id="RHEA:15937"/>
        <dbReference type="ChEBI" id="CHEBI:15378"/>
        <dbReference type="ChEBI" id="CHEBI:15734"/>
        <dbReference type="ChEBI" id="CHEBI:17478"/>
        <dbReference type="ChEBI" id="CHEBI:57783"/>
        <dbReference type="ChEBI" id="CHEBI:58349"/>
        <dbReference type="EC" id="1.1.1.2"/>
    </reaction>
    <physiologicalReaction direction="left-to-right" evidence="10">
        <dbReference type="Rhea" id="RHEA:15938"/>
    </physiologicalReaction>
    <physiologicalReaction direction="right-to-left" evidence="10">
        <dbReference type="Rhea" id="RHEA:15939"/>
    </physiologicalReaction>
</comment>
<reference evidence="13 14" key="1">
    <citation type="submission" date="2019-06" db="EMBL/GenBank/DDBJ databases">
        <title>Genome Sequence of the Brown Rot Fungal Pathogen Monilinia laxa.</title>
        <authorList>
            <person name="De Miccolis Angelini R.M."/>
            <person name="Landi L."/>
            <person name="Abate D."/>
            <person name="Pollastro S."/>
            <person name="Romanazzi G."/>
            <person name="Faretra F."/>
        </authorList>
    </citation>
    <scope>NUCLEOTIDE SEQUENCE [LARGE SCALE GENOMIC DNA]</scope>
    <source>
        <strain evidence="13 14">Mlax316</strain>
    </source>
</reference>
<dbReference type="OrthoDB" id="1879366at2759"/>
<dbReference type="Proteomes" id="UP000326757">
    <property type="component" value="Unassembled WGS sequence"/>
</dbReference>
<keyword evidence="14" id="KW-1185">Reference proteome</keyword>
<evidence type="ECO:0000256" key="4">
    <source>
        <dbReference type="ARBA" id="ARBA00022553"/>
    </source>
</evidence>
<evidence type="ECO:0000256" key="6">
    <source>
        <dbReference type="ARBA" id="ARBA00022833"/>
    </source>
</evidence>
<dbReference type="CDD" id="cd05283">
    <property type="entry name" value="CAD1"/>
    <property type="match status" value="1"/>
</dbReference>
<keyword evidence="5 11" id="KW-0479">Metal-binding</keyword>
<evidence type="ECO:0000256" key="9">
    <source>
        <dbReference type="ARBA" id="ARBA00024074"/>
    </source>
</evidence>
<proteinExistence type="inferred from homology"/>
<dbReference type="Pfam" id="PF08240">
    <property type="entry name" value="ADH_N"/>
    <property type="match status" value="1"/>
</dbReference>
<organism evidence="13 14">
    <name type="scientific">Monilinia laxa</name>
    <name type="common">Brown rot fungus</name>
    <name type="synonym">Sclerotinia laxa</name>
    <dbReference type="NCBI Taxonomy" id="61186"/>
    <lineage>
        <taxon>Eukaryota</taxon>
        <taxon>Fungi</taxon>
        <taxon>Dikarya</taxon>
        <taxon>Ascomycota</taxon>
        <taxon>Pezizomycotina</taxon>
        <taxon>Leotiomycetes</taxon>
        <taxon>Helotiales</taxon>
        <taxon>Sclerotiniaceae</taxon>
        <taxon>Monilinia</taxon>
    </lineage>
</organism>
<dbReference type="PROSITE" id="PS00059">
    <property type="entry name" value="ADH_ZINC"/>
    <property type="match status" value="1"/>
</dbReference>
<dbReference type="InterPro" id="IPR002328">
    <property type="entry name" value="ADH_Zn_CS"/>
</dbReference>
<dbReference type="AlphaFoldDB" id="A0A5N6KAB0"/>
<evidence type="ECO:0000313" key="14">
    <source>
        <dbReference type="Proteomes" id="UP000326757"/>
    </source>
</evidence>
<dbReference type="InterPro" id="IPR011032">
    <property type="entry name" value="GroES-like_sf"/>
</dbReference>
<dbReference type="Gene3D" id="3.90.180.10">
    <property type="entry name" value="Medium-chain alcohol dehydrogenases, catalytic domain"/>
    <property type="match status" value="1"/>
</dbReference>
<keyword evidence="6 11" id="KW-0862">Zinc</keyword>
<dbReference type="Pfam" id="PF00107">
    <property type="entry name" value="ADH_zinc_N"/>
    <property type="match status" value="1"/>
</dbReference>
<dbReference type="InterPro" id="IPR036291">
    <property type="entry name" value="NAD(P)-bd_dom_sf"/>
</dbReference>
<evidence type="ECO:0000256" key="1">
    <source>
        <dbReference type="ARBA" id="ARBA00001947"/>
    </source>
</evidence>
<dbReference type="SMART" id="SM00829">
    <property type="entry name" value="PKS_ER"/>
    <property type="match status" value="1"/>
</dbReference>
<evidence type="ECO:0000256" key="5">
    <source>
        <dbReference type="ARBA" id="ARBA00022723"/>
    </source>
</evidence>
<accession>A0A5N6KAB0</accession>
<dbReference type="PANTHER" id="PTHR42683">
    <property type="entry name" value="ALDEHYDE REDUCTASE"/>
    <property type="match status" value="1"/>
</dbReference>
<protein>
    <recommendedName>
        <fullName evidence="9">alcohol dehydrogenase (NADP(+))</fullName>
        <ecNumber evidence="9">1.1.1.2</ecNumber>
    </recommendedName>
</protein>
<comment type="cofactor">
    <cofactor evidence="1 11">
        <name>Zn(2+)</name>
        <dbReference type="ChEBI" id="CHEBI:29105"/>
    </cofactor>
</comment>
<feature type="domain" description="Enoyl reductase (ER)" evidence="12">
    <location>
        <begin position="58"/>
        <end position="410"/>
    </location>
</feature>
<dbReference type="InterPro" id="IPR020843">
    <property type="entry name" value="ER"/>
</dbReference>
<dbReference type="EC" id="1.1.1.2" evidence="9"/>
<evidence type="ECO:0000256" key="3">
    <source>
        <dbReference type="ARBA" id="ARBA00011738"/>
    </source>
</evidence>
<keyword evidence="7" id="KW-0521">NADP</keyword>
<evidence type="ECO:0000256" key="2">
    <source>
        <dbReference type="ARBA" id="ARBA00008072"/>
    </source>
</evidence>
<dbReference type="InterPro" id="IPR013154">
    <property type="entry name" value="ADH-like_N"/>
</dbReference>
<evidence type="ECO:0000313" key="13">
    <source>
        <dbReference type="EMBL" id="KAB8300061.1"/>
    </source>
</evidence>
<evidence type="ECO:0000256" key="10">
    <source>
        <dbReference type="ARBA" id="ARBA00050997"/>
    </source>
</evidence>
<dbReference type="GO" id="GO:0008270">
    <property type="term" value="F:zinc ion binding"/>
    <property type="evidence" value="ECO:0007669"/>
    <property type="project" value="InterPro"/>
</dbReference>
<evidence type="ECO:0000256" key="8">
    <source>
        <dbReference type="ARBA" id="ARBA00023002"/>
    </source>
</evidence>
<dbReference type="Gene3D" id="3.40.50.720">
    <property type="entry name" value="NAD(P)-binding Rossmann-like Domain"/>
    <property type="match status" value="1"/>
</dbReference>
<dbReference type="GO" id="GO:0006066">
    <property type="term" value="P:alcohol metabolic process"/>
    <property type="evidence" value="ECO:0007669"/>
    <property type="project" value="UniProtKB-ARBA"/>
</dbReference>
<dbReference type="FunFam" id="3.40.50.720:FF:000158">
    <property type="entry name" value="Zinc-binding alcohol dehydrogenase"/>
    <property type="match status" value="1"/>
</dbReference>
<dbReference type="GO" id="GO:0008106">
    <property type="term" value="F:alcohol dehydrogenase (NADP+) activity"/>
    <property type="evidence" value="ECO:0007669"/>
    <property type="project" value="UniProtKB-EC"/>
</dbReference>
<evidence type="ECO:0000259" key="12">
    <source>
        <dbReference type="SMART" id="SM00829"/>
    </source>
</evidence>
<dbReference type="InterPro" id="IPR013149">
    <property type="entry name" value="ADH-like_C"/>
</dbReference>
<sequence length="425" mass="46304">MTGENHNQDFLEYRKLLASRPPHTEALYKAKTRRQSETLAAEMSTSVPENIEGFTISSTTNWSHFSKSKFPAKTFEDHDVDIVNECCGVCGSDVHTITGGWGELATAPLCVGHEIIGKVLRVGSKVTLVKPGDRVGVGAQVQSCMQCPQCKSDNENYCPTKVDTYMAPYNEDEGHSDKPMKDSKGNRIFSQGGFSSHSRVHEQFVFKVPDGLESTDAAPMMCAGLTTYSPLVRAGTGPGKKVAILGIGGLGHFGLLWAKALGAEVWALSHSPSKKDTAIQLGAHHFVSTNEKDWAKPLAFTFDFILNCADMTNEFDLASYMSTLAVNGEFHNVGLPDKPLPRLMAQDFVANGCKIGASHIGSRKEAQAMLQLAAEKKVKPMIETIDISEEGCKRAVEKVKVNDVRYRVTLTGFEKAFGTTVDYKG</sequence>
<comment type="caution">
    <text evidence="13">The sequence shown here is derived from an EMBL/GenBank/DDBJ whole genome shotgun (WGS) entry which is preliminary data.</text>
</comment>
<keyword evidence="8" id="KW-0560">Oxidoreductase</keyword>
<comment type="subunit">
    <text evidence="3">Homodimer.</text>
</comment>
<gene>
    <name evidence="13" type="ORF">EYC80_000297</name>
</gene>
<name>A0A5N6KAB0_MONLA</name>
<dbReference type="SUPFAM" id="SSF50129">
    <property type="entry name" value="GroES-like"/>
    <property type="match status" value="1"/>
</dbReference>
<keyword evidence="4" id="KW-0597">Phosphoprotein</keyword>
<dbReference type="SUPFAM" id="SSF51735">
    <property type="entry name" value="NAD(P)-binding Rossmann-fold domains"/>
    <property type="match status" value="1"/>
</dbReference>
<comment type="similarity">
    <text evidence="2 11">Belongs to the zinc-containing alcohol dehydrogenase family.</text>
</comment>
<dbReference type="EMBL" id="VIGI01000005">
    <property type="protein sequence ID" value="KAB8300061.1"/>
    <property type="molecule type" value="Genomic_DNA"/>
</dbReference>
<evidence type="ECO:0000256" key="11">
    <source>
        <dbReference type="RuleBase" id="RU361277"/>
    </source>
</evidence>